<comment type="caution">
    <text evidence="1">The sequence shown here is derived from an EMBL/GenBank/DDBJ whole genome shotgun (WGS) entry which is preliminary data.</text>
</comment>
<gene>
    <name evidence="1" type="ORF">MSG28_007266</name>
</gene>
<evidence type="ECO:0000313" key="1">
    <source>
        <dbReference type="EMBL" id="KAI8428454.1"/>
    </source>
</evidence>
<name>A0ACC0JWM6_CHOFU</name>
<proteinExistence type="predicted"/>
<organism evidence="1 2">
    <name type="scientific">Choristoneura fumiferana</name>
    <name type="common">Spruce budworm moth</name>
    <name type="synonym">Archips fumiferana</name>
    <dbReference type="NCBI Taxonomy" id="7141"/>
    <lineage>
        <taxon>Eukaryota</taxon>
        <taxon>Metazoa</taxon>
        <taxon>Ecdysozoa</taxon>
        <taxon>Arthropoda</taxon>
        <taxon>Hexapoda</taxon>
        <taxon>Insecta</taxon>
        <taxon>Pterygota</taxon>
        <taxon>Neoptera</taxon>
        <taxon>Endopterygota</taxon>
        <taxon>Lepidoptera</taxon>
        <taxon>Glossata</taxon>
        <taxon>Ditrysia</taxon>
        <taxon>Tortricoidea</taxon>
        <taxon>Tortricidae</taxon>
        <taxon>Tortricinae</taxon>
        <taxon>Choristoneura</taxon>
    </lineage>
</organism>
<dbReference type="EMBL" id="CM046112">
    <property type="protein sequence ID" value="KAI8428454.1"/>
    <property type="molecule type" value="Genomic_DNA"/>
</dbReference>
<evidence type="ECO:0000313" key="2">
    <source>
        <dbReference type="Proteomes" id="UP001064048"/>
    </source>
</evidence>
<protein>
    <submittedName>
        <fullName evidence="1">Uncharacterized protein</fullName>
    </submittedName>
</protein>
<sequence length="168" mass="17888">MIGHEIFRCDIQNLQFNTESDLDPVSQRAVEACLQASRKFRRARTHFWLRSLLEHRVFMQYGPKDYSPIEVNLKKYASCLECVNCCGILVPHAALAAGGALTSAAHAALAAGGALTQQHTPHWRLAGALTSAAHAALAAGGGTDLSSSTPHWRLAGALTSAAARRTGG</sequence>
<keyword evidence="2" id="KW-1185">Reference proteome</keyword>
<reference evidence="1 2" key="1">
    <citation type="journal article" date="2022" name="Genome Biol. Evol.">
        <title>The Spruce Budworm Genome: Reconstructing the Evolutionary History of Antifreeze Proteins.</title>
        <authorList>
            <person name="Beliveau C."/>
            <person name="Gagne P."/>
            <person name="Picq S."/>
            <person name="Vernygora O."/>
            <person name="Keeling C.I."/>
            <person name="Pinkney K."/>
            <person name="Doucet D."/>
            <person name="Wen F."/>
            <person name="Johnston J.S."/>
            <person name="Maaroufi H."/>
            <person name="Boyle B."/>
            <person name="Laroche J."/>
            <person name="Dewar K."/>
            <person name="Juretic N."/>
            <person name="Blackburn G."/>
            <person name="Nisole A."/>
            <person name="Brunet B."/>
            <person name="Brandao M."/>
            <person name="Lumley L."/>
            <person name="Duan J."/>
            <person name="Quan G."/>
            <person name="Lucarotti C.J."/>
            <person name="Roe A.D."/>
            <person name="Sperling F.A.H."/>
            <person name="Levesque R.C."/>
            <person name="Cusson M."/>
        </authorList>
    </citation>
    <scope>NUCLEOTIDE SEQUENCE [LARGE SCALE GENOMIC DNA]</scope>
    <source>
        <strain evidence="1">Glfc:IPQL:Cfum</strain>
    </source>
</reference>
<accession>A0ACC0JWM6</accession>
<dbReference type="Proteomes" id="UP001064048">
    <property type="component" value="Chromosome 12"/>
</dbReference>